<accession>A0ABR1JC47</accession>
<sequence length="346" mass="39216">MGWVKPPTGPMRAQLLSIIQSVYNARDLPPPVALDHWWHCPQISYLVNNPDDYAPKTCIINVGEGERGQPAIRTRFMINLDNLRVTDKFSDEKFPAPSDIHSLLTEVRQYAIKHHQKEKGAKERAQNRERARLIAEKKRKEKEIEDFHQKIVQNEIMSDEDLQTELKLTPSEICPVCFDPESSSPPKLWKCLSCRTLLCPNADCDVFKLDNPKRCFHHPGTVYCQSCVGPEDNPRLRPCPSEGCDRWTCHTDWKWCTGRRVVDAVSSTTTESSDERPAKKVKVEPQPAHARRLAPLDLCVLTVVRMAVWNALVNTNGYAMPAVKNSSLRSGPALHARTCFASNAQI</sequence>
<dbReference type="EMBL" id="JBANRG010000028">
    <property type="protein sequence ID" value="KAK7452764.1"/>
    <property type="molecule type" value="Genomic_DNA"/>
</dbReference>
<proteinExistence type="predicted"/>
<evidence type="ECO:0000256" key="1">
    <source>
        <dbReference type="SAM" id="Coils"/>
    </source>
</evidence>
<keyword evidence="1" id="KW-0175">Coiled coil</keyword>
<reference evidence="3 4" key="1">
    <citation type="submission" date="2024-01" db="EMBL/GenBank/DDBJ databases">
        <title>A draft genome for the cacao thread blight pathogen Marasmiellus scandens.</title>
        <authorList>
            <person name="Baruah I.K."/>
            <person name="Leung J."/>
            <person name="Bukari Y."/>
            <person name="Amoako-Attah I."/>
            <person name="Meinhardt L.W."/>
            <person name="Bailey B.A."/>
            <person name="Cohen S.P."/>
        </authorList>
    </citation>
    <scope>NUCLEOTIDE SEQUENCE [LARGE SCALE GENOMIC DNA]</scope>
    <source>
        <strain evidence="3 4">GH-19</strain>
    </source>
</reference>
<protein>
    <submittedName>
        <fullName evidence="3">Uncharacterized protein</fullName>
    </submittedName>
</protein>
<name>A0ABR1JC47_9AGAR</name>
<evidence type="ECO:0000313" key="3">
    <source>
        <dbReference type="EMBL" id="KAK7452764.1"/>
    </source>
</evidence>
<comment type="caution">
    <text evidence="3">The sequence shown here is derived from an EMBL/GenBank/DDBJ whole genome shotgun (WGS) entry which is preliminary data.</text>
</comment>
<feature type="coiled-coil region" evidence="1">
    <location>
        <begin position="123"/>
        <end position="150"/>
    </location>
</feature>
<feature type="compositionally biased region" description="Basic and acidic residues" evidence="2">
    <location>
        <begin position="273"/>
        <end position="283"/>
    </location>
</feature>
<dbReference type="Proteomes" id="UP001498398">
    <property type="component" value="Unassembled WGS sequence"/>
</dbReference>
<gene>
    <name evidence="3" type="ORF">VKT23_012165</name>
</gene>
<organism evidence="3 4">
    <name type="scientific">Marasmiellus scandens</name>
    <dbReference type="NCBI Taxonomy" id="2682957"/>
    <lineage>
        <taxon>Eukaryota</taxon>
        <taxon>Fungi</taxon>
        <taxon>Dikarya</taxon>
        <taxon>Basidiomycota</taxon>
        <taxon>Agaricomycotina</taxon>
        <taxon>Agaricomycetes</taxon>
        <taxon>Agaricomycetidae</taxon>
        <taxon>Agaricales</taxon>
        <taxon>Marasmiineae</taxon>
        <taxon>Omphalotaceae</taxon>
        <taxon>Marasmiellus</taxon>
    </lineage>
</organism>
<keyword evidence="4" id="KW-1185">Reference proteome</keyword>
<evidence type="ECO:0000313" key="4">
    <source>
        <dbReference type="Proteomes" id="UP001498398"/>
    </source>
</evidence>
<feature type="region of interest" description="Disordered" evidence="2">
    <location>
        <begin position="267"/>
        <end position="287"/>
    </location>
</feature>
<evidence type="ECO:0000256" key="2">
    <source>
        <dbReference type="SAM" id="MobiDB-lite"/>
    </source>
</evidence>